<sequence length="385" mass="43112">MPRPGPRPYVCERRAWHSDRHQPMRGSLIQEIFRVVNEIHSSATKKNKEWQEKLPIVVLKAEEIMYSKANSEAEYMDIKTLWDRTNDAIDTIIRRDESTETGKFLQPCIEAALSLGCTARRTLRSQRNCSPRCYLNPGTQEAENTTQGNLLTNSHCMGSYSGFIKHTNVNVAHNGDRATDKFSFPSKNGALRSNVEKHAPSMYSVYPLFYGNHLKVEELQHSYGISPKSISKTVEPARMGGIPNIFTPDVDSLSTMNQTDLGNTYNNPHEITCDLSLRLGPLSTPCLSAGNSLPKEIENSGSTFFEWKRSSHLTPPIDKSLSSFPRSNQDAPLNSSSNEWSLEGGHMNGAFKRKTVYSPPADQQFCLPPKLPCCDLNGRMKRVGS</sequence>
<dbReference type="EMBL" id="JBBPBM010000790">
    <property type="protein sequence ID" value="KAK8491376.1"/>
    <property type="molecule type" value="Genomic_DNA"/>
</dbReference>
<organism evidence="1 2">
    <name type="scientific">Hibiscus sabdariffa</name>
    <name type="common">roselle</name>
    <dbReference type="NCBI Taxonomy" id="183260"/>
    <lineage>
        <taxon>Eukaryota</taxon>
        <taxon>Viridiplantae</taxon>
        <taxon>Streptophyta</taxon>
        <taxon>Embryophyta</taxon>
        <taxon>Tracheophyta</taxon>
        <taxon>Spermatophyta</taxon>
        <taxon>Magnoliopsida</taxon>
        <taxon>eudicotyledons</taxon>
        <taxon>Gunneridae</taxon>
        <taxon>Pentapetalae</taxon>
        <taxon>rosids</taxon>
        <taxon>malvids</taxon>
        <taxon>Malvales</taxon>
        <taxon>Malvaceae</taxon>
        <taxon>Malvoideae</taxon>
        <taxon>Hibiscus</taxon>
    </lineage>
</organism>
<gene>
    <name evidence="1" type="ORF">V6N12_033899</name>
</gene>
<proteinExistence type="predicted"/>
<dbReference type="Proteomes" id="UP001472677">
    <property type="component" value="Unassembled WGS sequence"/>
</dbReference>
<evidence type="ECO:0000313" key="1">
    <source>
        <dbReference type="EMBL" id="KAK8491376.1"/>
    </source>
</evidence>
<dbReference type="PANTHER" id="PTHR35300">
    <property type="entry name" value="COACTIVATOR CBP, KIX DOMAIN-CONTAINING PROTEIN-RELATED"/>
    <property type="match status" value="1"/>
</dbReference>
<evidence type="ECO:0000313" key="2">
    <source>
        <dbReference type="Proteomes" id="UP001472677"/>
    </source>
</evidence>
<dbReference type="InterPro" id="IPR036529">
    <property type="entry name" value="KIX_dom_sf"/>
</dbReference>
<keyword evidence="2" id="KW-1185">Reference proteome</keyword>
<dbReference type="Gene3D" id="1.10.246.20">
    <property type="entry name" value="Coactivator CBP, KIX domain"/>
    <property type="match status" value="1"/>
</dbReference>
<protein>
    <submittedName>
        <fullName evidence="1">Uncharacterized protein</fullName>
    </submittedName>
</protein>
<name>A0ABR2AF76_9ROSI</name>
<accession>A0ABR2AF76</accession>
<reference evidence="1 2" key="1">
    <citation type="journal article" date="2024" name="G3 (Bethesda)">
        <title>Genome assembly of Hibiscus sabdariffa L. provides insights into metabolisms of medicinal natural products.</title>
        <authorList>
            <person name="Kim T."/>
        </authorList>
    </citation>
    <scope>NUCLEOTIDE SEQUENCE [LARGE SCALE GENOMIC DNA]</scope>
    <source>
        <strain evidence="1">TK-2024</strain>
        <tissue evidence="1">Old leaves</tissue>
    </source>
</reference>
<comment type="caution">
    <text evidence="1">The sequence shown here is derived from an EMBL/GenBank/DDBJ whole genome shotgun (WGS) entry which is preliminary data.</text>
</comment>
<dbReference type="PANTHER" id="PTHR35300:SF5">
    <property type="entry name" value="HISTONE ACETYLTRANSFERASE"/>
    <property type="match status" value="1"/>
</dbReference>